<dbReference type="EMBL" id="BOMF01000149">
    <property type="protein sequence ID" value="GID50419.1"/>
    <property type="molecule type" value="Genomic_DNA"/>
</dbReference>
<sequence>MNARSEHLLHVLPVVAGAGAGASGPAMAVCGSSPNPACHAYDPAGYDDSDM</sequence>
<accession>A0ABQ3WVX3</accession>
<proteinExistence type="predicted"/>
<gene>
    <name evidence="1" type="ORF">Aca07nite_76940</name>
</gene>
<dbReference type="RefSeq" id="WP_204300459.1">
    <property type="nucleotide sequence ID" value="NZ_BAAAGQ010000037.1"/>
</dbReference>
<name>A0ABQ3WVX3_9ACTN</name>
<comment type="caution">
    <text evidence="1">The sequence shown here is derived from an EMBL/GenBank/DDBJ whole genome shotgun (WGS) entry which is preliminary data.</text>
</comment>
<protein>
    <submittedName>
        <fullName evidence="1">Uncharacterized protein</fullName>
    </submittedName>
</protein>
<reference evidence="1" key="1">
    <citation type="submission" date="2021-01" db="EMBL/GenBank/DDBJ databases">
        <title>Whole genome shotgun sequence of Actinoplanes capillaceus NBRC 16408.</title>
        <authorList>
            <person name="Komaki H."/>
            <person name="Tamura T."/>
        </authorList>
    </citation>
    <scope>NUCLEOTIDE SEQUENCE [LARGE SCALE GENOMIC DNA]</scope>
    <source>
        <strain evidence="1">NBRC 16408</strain>
    </source>
</reference>
<evidence type="ECO:0000313" key="1">
    <source>
        <dbReference type="EMBL" id="GID50419.1"/>
    </source>
</evidence>
<organism evidence="1">
    <name type="scientific">Actinoplanes campanulatus</name>
    <dbReference type="NCBI Taxonomy" id="113559"/>
    <lineage>
        <taxon>Bacteria</taxon>
        <taxon>Bacillati</taxon>
        <taxon>Actinomycetota</taxon>
        <taxon>Actinomycetes</taxon>
        <taxon>Micromonosporales</taxon>
        <taxon>Micromonosporaceae</taxon>
        <taxon>Actinoplanes</taxon>
    </lineage>
</organism>